<dbReference type="GeneID" id="54482440"/>
<evidence type="ECO:0000313" key="1">
    <source>
        <dbReference type="EMBL" id="KAF2757646.1"/>
    </source>
</evidence>
<keyword evidence="2" id="KW-1185">Reference proteome</keyword>
<organism evidence="1 2">
    <name type="scientific">Pseudovirgaria hyperparasitica</name>
    <dbReference type="NCBI Taxonomy" id="470096"/>
    <lineage>
        <taxon>Eukaryota</taxon>
        <taxon>Fungi</taxon>
        <taxon>Dikarya</taxon>
        <taxon>Ascomycota</taxon>
        <taxon>Pezizomycotina</taxon>
        <taxon>Dothideomycetes</taxon>
        <taxon>Dothideomycetes incertae sedis</taxon>
        <taxon>Acrospermales</taxon>
        <taxon>Acrospermaceae</taxon>
        <taxon>Pseudovirgaria</taxon>
    </lineage>
</organism>
<dbReference type="RefSeq" id="XP_033600097.1">
    <property type="nucleotide sequence ID" value="XM_033741386.1"/>
</dbReference>
<dbReference type="EMBL" id="ML996573">
    <property type="protein sequence ID" value="KAF2757646.1"/>
    <property type="molecule type" value="Genomic_DNA"/>
</dbReference>
<dbReference type="Proteomes" id="UP000799437">
    <property type="component" value="Unassembled WGS sequence"/>
</dbReference>
<accession>A0A6A6W6W0</accession>
<gene>
    <name evidence="1" type="ORF">EJ05DRAFT_396401</name>
</gene>
<dbReference type="AlphaFoldDB" id="A0A6A6W6W0"/>
<evidence type="ECO:0000313" key="2">
    <source>
        <dbReference type="Proteomes" id="UP000799437"/>
    </source>
</evidence>
<reference evidence="1" key="1">
    <citation type="journal article" date="2020" name="Stud. Mycol.">
        <title>101 Dothideomycetes genomes: a test case for predicting lifestyles and emergence of pathogens.</title>
        <authorList>
            <person name="Haridas S."/>
            <person name="Albert R."/>
            <person name="Binder M."/>
            <person name="Bloem J."/>
            <person name="Labutti K."/>
            <person name="Salamov A."/>
            <person name="Andreopoulos B."/>
            <person name="Baker S."/>
            <person name="Barry K."/>
            <person name="Bills G."/>
            <person name="Bluhm B."/>
            <person name="Cannon C."/>
            <person name="Castanera R."/>
            <person name="Culley D."/>
            <person name="Daum C."/>
            <person name="Ezra D."/>
            <person name="Gonzalez J."/>
            <person name="Henrissat B."/>
            <person name="Kuo A."/>
            <person name="Liang C."/>
            <person name="Lipzen A."/>
            <person name="Lutzoni F."/>
            <person name="Magnuson J."/>
            <person name="Mondo S."/>
            <person name="Nolan M."/>
            <person name="Ohm R."/>
            <person name="Pangilinan J."/>
            <person name="Park H.-J."/>
            <person name="Ramirez L."/>
            <person name="Alfaro M."/>
            <person name="Sun H."/>
            <person name="Tritt A."/>
            <person name="Yoshinaga Y."/>
            <person name="Zwiers L.-H."/>
            <person name="Turgeon B."/>
            <person name="Goodwin S."/>
            <person name="Spatafora J."/>
            <person name="Crous P."/>
            <person name="Grigoriev I."/>
        </authorList>
    </citation>
    <scope>NUCLEOTIDE SEQUENCE</scope>
    <source>
        <strain evidence="1">CBS 121739</strain>
    </source>
</reference>
<protein>
    <submittedName>
        <fullName evidence="1">Uncharacterized protein</fullName>
    </submittedName>
</protein>
<dbReference type="OrthoDB" id="4167490at2759"/>
<proteinExistence type="predicted"/>
<sequence length="304" mass="35137">MGNMTVFKAREATALEILPLEILQDIFLRTHNIDFALCSPRIGARLSSSYCYHLVCYKYFYESLSDYASRRFYAWEKIDISRVRDLQGRLMNMRWMTPTFFKGFLDYMETISTSHLHTVKCCLVHLRIPVKFLRGSLNMDRIDFLQFLLDETPLRLDWNCTETRLALSSAKKNAILQSNTAAVMLFVHERRLGKPPDIDLIRFAVLTAGCDRTVVFMLMQAARRWGLRVWQDEAIDEWVRQAKIDCNPKGAWLELKLLELRGPGGFPDPHTGSYSLPGDELFIPDTDIVLKSKTNRFAYSEAAS</sequence>
<name>A0A6A6W6W0_9PEZI</name>